<protein>
    <submittedName>
        <fullName evidence="1">Uncharacterized protein</fullName>
    </submittedName>
</protein>
<evidence type="ECO:0000313" key="2">
    <source>
        <dbReference type="Proteomes" id="UP000887116"/>
    </source>
</evidence>
<name>A0A8X6F4U3_TRICU</name>
<gene>
    <name evidence="1" type="ORF">TNCT_416971</name>
</gene>
<comment type="caution">
    <text evidence="1">The sequence shown here is derived from an EMBL/GenBank/DDBJ whole genome shotgun (WGS) entry which is preliminary data.</text>
</comment>
<reference evidence="1" key="1">
    <citation type="submission" date="2020-07" db="EMBL/GenBank/DDBJ databases">
        <title>Multicomponent nature underlies the extraordinary mechanical properties of spider dragline silk.</title>
        <authorList>
            <person name="Kono N."/>
            <person name="Nakamura H."/>
            <person name="Mori M."/>
            <person name="Yoshida Y."/>
            <person name="Ohtoshi R."/>
            <person name="Malay A.D."/>
            <person name="Moran D.A.P."/>
            <person name="Tomita M."/>
            <person name="Numata K."/>
            <person name="Arakawa K."/>
        </authorList>
    </citation>
    <scope>NUCLEOTIDE SEQUENCE</scope>
</reference>
<keyword evidence="2" id="KW-1185">Reference proteome</keyword>
<proteinExistence type="predicted"/>
<dbReference type="Proteomes" id="UP000887116">
    <property type="component" value="Unassembled WGS sequence"/>
</dbReference>
<evidence type="ECO:0000313" key="1">
    <source>
        <dbReference type="EMBL" id="GFQ71048.1"/>
    </source>
</evidence>
<accession>A0A8X6F4U3</accession>
<dbReference type="EMBL" id="BMAO01020970">
    <property type="protein sequence ID" value="GFQ71048.1"/>
    <property type="molecule type" value="Genomic_DNA"/>
</dbReference>
<organism evidence="1 2">
    <name type="scientific">Trichonephila clavata</name>
    <name type="common">Joro spider</name>
    <name type="synonym">Nephila clavata</name>
    <dbReference type="NCBI Taxonomy" id="2740835"/>
    <lineage>
        <taxon>Eukaryota</taxon>
        <taxon>Metazoa</taxon>
        <taxon>Ecdysozoa</taxon>
        <taxon>Arthropoda</taxon>
        <taxon>Chelicerata</taxon>
        <taxon>Arachnida</taxon>
        <taxon>Araneae</taxon>
        <taxon>Araneomorphae</taxon>
        <taxon>Entelegynae</taxon>
        <taxon>Araneoidea</taxon>
        <taxon>Nephilidae</taxon>
        <taxon>Trichonephila</taxon>
    </lineage>
</organism>
<sequence length="147" mass="16917">MHYKSCLPECILTDLSDPMELFSSIRYNATRQFRTSDTRPQRNRSDLHPHVVLPGLAELYPFRLHFPHLLQPGLWRQLSTLACRQGIEDTALCENALSPEVAQVIKAGEICQSMGRSLCRNFRYGIKLYSAMTTMERRCLLCDDIAR</sequence>
<dbReference type="AlphaFoldDB" id="A0A8X6F4U3"/>